<dbReference type="EMBL" id="LECW02000034">
    <property type="protein sequence ID" value="KRT92182.1"/>
    <property type="molecule type" value="Genomic_DNA"/>
</dbReference>
<dbReference type="InterPro" id="IPR016181">
    <property type="entry name" value="Acyl_CoA_acyltransferase"/>
</dbReference>
<accession>A0A0T6BLY8</accession>
<dbReference type="Pfam" id="PF00583">
    <property type="entry name" value="Acetyltransf_1"/>
    <property type="match status" value="1"/>
</dbReference>
<sequence length="144" mass="16632">MLIYHKEVQSEKELLEVYPIIKQLRPHLDETAFLTLVSKAQASENYKLFALCNDDMPVALAGFLPRVSLSQGVHVWVADLITCKKHRSKGYGKQLLRIVEKWAREHGCCTVALSSGTARKRAHRFYEEKMDYKKASYLYRKTLS</sequence>
<feature type="domain" description="N-acetyltransferase" evidence="1">
    <location>
        <begin position="1"/>
        <end position="144"/>
    </location>
</feature>
<reference evidence="3 5" key="3">
    <citation type="submission" date="2023-03" db="EMBL/GenBank/DDBJ databases">
        <title>Agriculturally important microbes genome sequencing.</title>
        <authorList>
            <person name="Dunlap C."/>
        </authorList>
    </citation>
    <scope>NUCLEOTIDE SEQUENCE [LARGE SCALE GENOMIC DNA]</scope>
    <source>
        <strain evidence="3 5">CBP-3203</strain>
    </source>
</reference>
<evidence type="ECO:0000313" key="5">
    <source>
        <dbReference type="Proteomes" id="UP001341297"/>
    </source>
</evidence>
<evidence type="ECO:0000259" key="1">
    <source>
        <dbReference type="PROSITE" id="PS51186"/>
    </source>
</evidence>
<keyword evidence="5" id="KW-1185">Reference proteome</keyword>
<dbReference type="AlphaFoldDB" id="A0A0T6BLY8"/>
<dbReference type="GO" id="GO:0016747">
    <property type="term" value="F:acyltransferase activity, transferring groups other than amino-acyl groups"/>
    <property type="evidence" value="ECO:0007669"/>
    <property type="project" value="InterPro"/>
</dbReference>
<protein>
    <submittedName>
        <fullName evidence="2 3">Acetyltransferase</fullName>
    </submittedName>
</protein>
<evidence type="ECO:0000313" key="3">
    <source>
        <dbReference type="EMBL" id="MEC0486776.1"/>
    </source>
</evidence>
<dbReference type="Gene3D" id="3.40.630.30">
    <property type="match status" value="1"/>
</dbReference>
<gene>
    <name evidence="2" type="ORF">AB447_204050</name>
    <name evidence="3" type="ORF">P8828_18510</name>
</gene>
<evidence type="ECO:0000313" key="4">
    <source>
        <dbReference type="Proteomes" id="UP000036168"/>
    </source>
</evidence>
<reference evidence="2" key="2">
    <citation type="submission" date="2015-10" db="EMBL/GenBank/DDBJ databases">
        <authorList>
            <person name="Gilbert D.G."/>
        </authorList>
    </citation>
    <scope>NUCLEOTIDE SEQUENCE</scope>
    <source>
        <strain evidence="2">GO-13</strain>
    </source>
</reference>
<comment type="caution">
    <text evidence="2">The sequence shown here is derived from an EMBL/GenBank/DDBJ whole genome shotgun (WGS) entry which is preliminary data.</text>
</comment>
<proteinExistence type="predicted"/>
<dbReference type="PROSITE" id="PS51186">
    <property type="entry name" value="GNAT"/>
    <property type="match status" value="1"/>
</dbReference>
<dbReference type="EMBL" id="JARRTL010000024">
    <property type="protein sequence ID" value="MEC0486776.1"/>
    <property type="molecule type" value="Genomic_DNA"/>
</dbReference>
<dbReference type="STRING" id="1664069.BGLY_1048"/>
<dbReference type="InterPro" id="IPR000182">
    <property type="entry name" value="GNAT_dom"/>
</dbReference>
<keyword evidence="2" id="KW-0808">Transferase</keyword>
<dbReference type="OrthoDB" id="9805924at2"/>
<dbReference type="SUPFAM" id="SSF55729">
    <property type="entry name" value="Acyl-CoA N-acyltransferases (Nat)"/>
    <property type="match status" value="1"/>
</dbReference>
<dbReference type="Proteomes" id="UP001341297">
    <property type="component" value="Unassembled WGS sequence"/>
</dbReference>
<dbReference type="Proteomes" id="UP000036168">
    <property type="component" value="Unassembled WGS sequence"/>
</dbReference>
<evidence type="ECO:0000313" key="2">
    <source>
        <dbReference type="EMBL" id="KRT92182.1"/>
    </source>
</evidence>
<name>A0A0T6BLY8_9BACI</name>
<reference evidence="2 4" key="1">
    <citation type="journal article" date="2015" name="Int. J. Syst. Evol. Microbiol.">
        <title>Bacillus glycinifermentans sp. nov., isolated from fermented soybean paste.</title>
        <authorList>
            <person name="Kim S.J."/>
            <person name="Dunlap C.A."/>
            <person name="Kwon S.W."/>
            <person name="Rooney A.P."/>
        </authorList>
    </citation>
    <scope>NUCLEOTIDE SEQUENCE [LARGE SCALE GENOMIC DNA]</scope>
    <source>
        <strain evidence="2 4">GO-13</strain>
    </source>
</reference>
<organism evidence="2 4">
    <name type="scientific">Bacillus glycinifermentans</name>
    <dbReference type="NCBI Taxonomy" id="1664069"/>
    <lineage>
        <taxon>Bacteria</taxon>
        <taxon>Bacillati</taxon>
        <taxon>Bacillota</taxon>
        <taxon>Bacilli</taxon>
        <taxon>Bacillales</taxon>
        <taxon>Bacillaceae</taxon>
        <taxon>Bacillus</taxon>
    </lineage>
</organism>
<dbReference type="CDD" id="cd04301">
    <property type="entry name" value="NAT_SF"/>
    <property type="match status" value="1"/>
</dbReference>